<dbReference type="EMBL" id="CP040089">
    <property type="protein sequence ID" value="QGA80795.1"/>
    <property type="molecule type" value="Genomic_DNA"/>
</dbReference>
<sequence length="194" mass="21502">MEAWIKRFLRNQTLLRLFLYSGLAAAVSLQLGFLHSVIQFGLTGLLLSAVAAAIHSLNQNFGLDETFLLAICLFVASSGFVPEFLASVFVFAFLFVPINFFERKLFAAALFSHVMDIVSTFSHGSLREANPFVAYLMSQFGMVPGLIIPKALLVFLPLIWADKNFGRVEADILFKLVFVLGGSMALRNFTLLLL</sequence>
<keyword evidence="1" id="KW-0472">Membrane</keyword>
<reference evidence="3" key="1">
    <citation type="submission" date="2019-05" db="EMBL/GenBank/DDBJ databases">
        <title>Candidatus Nanohalobium constans, a novel model system to study the DPANN nano-sized archaea: genomic and physiological characterization of a nanoarchaeon co-cultured with its chitinotrophic host.</title>
        <authorList>
            <person name="La Cono V."/>
            <person name="Arcadi E."/>
            <person name="Crisafi F."/>
            <person name="Denaro R."/>
            <person name="La Spada G."/>
            <person name="Messina E."/>
            <person name="Smedile F."/>
            <person name="Toshchakov S.V."/>
            <person name="Shevchenko M.A."/>
            <person name="Golyshin P.N."/>
            <person name="Golyshina O.V."/>
            <person name="Ferrer M."/>
            <person name="Rohde M."/>
            <person name="Mushegian A."/>
            <person name="Sorokin D.Y."/>
            <person name="Giuliano L."/>
            <person name="Yakimov M.M."/>
        </authorList>
    </citation>
    <scope>NUCLEOTIDE SEQUENCE [LARGE SCALE GENOMIC DNA]</scope>
    <source>
        <strain evidence="3">LC1Nh</strain>
    </source>
</reference>
<protein>
    <submittedName>
        <fullName evidence="2">Uncharacterized protein</fullName>
    </submittedName>
</protein>
<evidence type="ECO:0000313" key="3">
    <source>
        <dbReference type="Proteomes" id="UP000377803"/>
    </source>
</evidence>
<dbReference type="AlphaFoldDB" id="A0A5Q0UIN1"/>
<keyword evidence="1" id="KW-1133">Transmembrane helix</keyword>
<feature type="transmembrane region" description="Helical" evidence="1">
    <location>
        <begin position="37"/>
        <end position="55"/>
    </location>
</feature>
<feature type="transmembrane region" description="Helical" evidence="1">
    <location>
        <begin position="172"/>
        <end position="193"/>
    </location>
</feature>
<feature type="transmembrane region" description="Helical" evidence="1">
    <location>
        <begin position="67"/>
        <end position="96"/>
    </location>
</feature>
<evidence type="ECO:0000256" key="1">
    <source>
        <dbReference type="SAM" id="Phobius"/>
    </source>
</evidence>
<organism evidence="2 3">
    <name type="scientific">Candidatus Nanohalobium constans</name>
    <dbReference type="NCBI Taxonomy" id="2565781"/>
    <lineage>
        <taxon>Archaea</taxon>
        <taxon>Candidatus Nanohalarchaeota</taxon>
        <taxon>Candidatus Nanohalobia</taxon>
        <taxon>Candidatus Nanohalobiales</taxon>
        <taxon>Candidatus Nanohalobiaceae</taxon>
        <taxon>Candidatus Nanohalobium</taxon>
    </lineage>
</organism>
<keyword evidence="3" id="KW-1185">Reference proteome</keyword>
<name>A0A5Q0UIN1_9ARCH</name>
<keyword evidence="1" id="KW-0812">Transmembrane</keyword>
<feature type="transmembrane region" description="Helical" evidence="1">
    <location>
        <begin position="132"/>
        <end position="160"/>
    </location>
</feature>
<dbReference type="KEGG" id="ncon:LC1Nh_0913"/>
<gene>
    <name evidence="2" type="ORF">LC1Nh_0913</name>
</gene>
<accession>A0A5Q0UIN1</accession>
<feature type="transmembrane region" description="Helical" evidence="1">
    <location>
        <begin position="14"/>
        <end position="31"/>
    </location>
</feature>
<dbReference type="Proteomes" id="UP000377803">
    <property type="component" value="Chromosome"/>
</dbReference>
<proteinExistence type="predicted"/>
<evidence type="ECO:0000313" key="2">
    <source>
        <dbReference type="EMBL" id="QGA80795.1"/>
    </source>
</evidence>